<dbReference type="InterPro" id="IPR056632">
    <property type="entry name" value="DUF7730"/>
</dbReference>
<organism evidence="2 3">
    <name type="scientific">Neocucurbitaria cava</name>
    <dbReference type="NCBI Taxonomy" id="798079"/>
    <lineage>
        <taxon>Eukaryota</taxon>
        <taxon>Fungi</taxon>
        <taxon>Dikarya</taxon>
        <taxon>Ascomycota</taxon>
        <taxon>Pezizomycotina</taxon>
        <taxon>Dothideomycetes</taxon>
        <taxon>Pleosporomycetidae</taxon>
        <taxon>Pleosporales</taxon>
        <taxon>Pleosporineae</taxon>
        <taxon>Cucurbitariaceae</taxon>
        <taxon>Neocucurbitaria</taxon>
    </lineage>
</organism>
<sequence>MQRSTPAPETTTSPFLRLPIELRRLVYQHVLPHTTTFDVRQQYPPYSAAPKTAVSLTFIRQKNGDGAWRMQKTASRVERETGHDIVWKRGRTNLLAVNRQIHEEAVDMLYGENTFVIDVTFDSINFRYRWRTRSDLTPNRTYQFLDHFSQRNLLRIKNYIINVESVDDYTD</sequence>
<proteinExistence type="predicted"/>
<dbReference type="EMBL" id="JAPEUY010000013">
    <property type="protein sequence ID" value="KAJ4367073.1"/>
    <property type="molecule type" value="Genomic_DNA"/>
</dbReference>
<dbReference type="InterPro" id="IPR038883">
    <property type="entry name" value="AN11006-like"/>
</dbReference>
<keyword evidence="3" id="KW-1185">Reference proteome</keyword>
<dbReference type="Proteomes" id="UP001140560">
    <property type="component" value="Unassembled WGS sequence"/>
</dbReference>
<dbReference type="Pfam" id="PF24864">
    <property type="entry name" value="DUF7730"/>
    <property type="match status" value="1"/>
</dbReference>
<dbReference type="OrthoDB" id="62952at2759"/>
<dbReference type="AlphaFoldDB" id="A0A9W9CKK1"/>
<name>A0A9W9CKK1_9PLEO</name>
<evidence type="ECO:0000313" key="2">
    <source>
        <dbReference type="EMBL" id="KAJ4367073.1"/>
    </source>
</evidence>
<gene>
    <name evidence="2" type="ORF">N0V83_007603</name>
</gene>
<dbReference type="PANTHER" id="PTHR42085:SF7">
    <property type="entry name" value="F-BOX DOMAIN-CONTAINING PROTEIN"/>
    <property type="match status" value="1"/>
</dbReference>
<comment type="caution">
    <text evidence="2">The sequence shown here is derived from an EMBL/GenBank/DDBJ whole genome shotgun (WGS) entry which is preliminary data.</text>
</comment>
<evidence type="ECO:0000259" key="1">
    <source>
        <dbReference type="Pfam" id="PF24864"/>
    </source>
</evidence>
<protein>
    <recommendedName>
        <fullName evidence="1">DUF7730 domain-containing protein</fullName>
    </recommendedName>
</protein>
<reference evidence="2" key="1">
    <citation type="submission" date="2022-10" db="EMBL/GenBank/DDBJ databases">
        <title>Tapping the CABI collections for fungal endophytes: first genome assemblies for Collariella, Neodidymelliopsis, Ascochyta clinopodiicola, Didymella pomorum, Didymosphaeria variabile, Neocosmospora piperis and Neocucurbitaria cava.</title>
        <authorList>
            <person name="Hill R."/>
        </authorList>
    </citation>
    <scope>NUCLEOTIDE SEQUENCE</scope>
    <source>
        <strain evidence="2">IMI 356814</strain>
    </source>
</reference>
<accession>A0A9W9CKK1</accession>
<feature type="domain" description="DUF7730" evidence="1">
    <location>
        <begin position="11"/>
        <end position="118"/>
    </location>
</feature>
<dbReference type="PANTHER" id="PTHR42085">
    <property type="entry name" value="F-BOX DOMAIN-CONTAINING PROTEIN"/>
    <property type="match status" value="1"/>
</dbReference>
<evidence type="ECO:0000313" key="3">
    <source>
        <dbReference type="Proteomes" id="UP001140560"/>
    </source>
</evidence>